<evidence type="ECO:0000259" key="5">
    <source>
        <dbReference type="PROSITE" id="PS50865"/>
    </source>
</evidence>
<dbReference type="GO" id="GO:0008270">
    <property type="term" value="F:zinc ion binding"/>
    <property type="evidence" value="ECO:0007669"/>
    <property type="project" value="UniProtKB-KW"/>
</dbReference>
<keyword evidence="7" id="KW-1185">Reference proteome</keyword>
<evidence type="ECO:0000313" key="7">
    <source>
        <dbReference type="Proteomes" id="UP000219338"/>
    </source>
</evidence>
<evidence type="ECO:0000256" key="2">
    <source>
        <dbReference type="ARBA" id="ARBA00022771"/>
    </source>
</evidence>
<dbReference type="Proteomes" id="UP000219338">
    <property type="component" value="Unassembled WGS sequence"/>
</dbReference>
<gene>
    <name evidence="6" type="ORF">ARMOST_04691</name>
</gene>
<dbReference type="Pfam" id="PF01753">
    <property type="entry name" value="zf-MYND"/>
    <property type="match status" value="1"/>
</dbReference>
<proteinExistence type="predicted"/>
<evidence type="ECO:0000256" key="1">
    <source>
        <dbReference type="ARBA" id="ARBA00022723"/>
    </source>
</evidence>
<dbReference type="SUPFAM" id="SSF144232">
    <property type="entry name" value="HIT/MYND zinc finger-like"/>
    <property type="match status" value="1"/>
</dbReference>
<evidence type="ECO:0000256" key="4">
    <source>
        <dbReference type="PROSITE-ProRule" id="PRU00134"/>
    </source>
</evidence>
<dbReference type="Gene3D" id="6.10.140.2220">
    <property type="match status" value="1"/>
</dbReference>
<dbReference type="PROSITE" id="PS50865">
    <property type="entry name" value="ZF_MYND_2"/>
    <property type="match status" value="1"/>
</dbReference>
<organism evidence="6 7">
    <name type="scientific">Armillaria ostoyae</name>
    <name type="common">Armillaria root rot fungus</name>
    <dbReference type="NCBI Taxonomy" id="47428"/>
    <lineage>
        <taxon>Eukaryota</taxon>
        <taxon>Fungi</taxon>
        <taxon>Dikarya</taxon>
        <taxon>Basidiomycota</taxon>
        <taxon>Agaricomycotina</taxon>
        <taxon>Agaricomycetes</taxon>
        <taxon>Agaricomycetidae</taxon>
        <taxon>Agaricales</taxon>
        <taxon>Marasmiineae</taxon>
        <taxon>Physalacriaceae</taxon>
        <taxon>Armillaria</taxon>
    </lineage>
</organism>
<reference evidence="7" key="1">
    <citation type="journal article" date="2017" name="Nat. Ecol. Evol.">
        <title>Genome expansion and lineage-specific genetic innovations in the forest pathogenic fungi Armillaria.</title>
        <authorList>
            <person name="Sipos G."/>
            <person name="Prasanna A.N."/>
            <person name="Walter M.C."/>
            <person name="O'Connor E."/>
            <person name="Balint B."/>
            <person name="Krizsan K."/>
            <person name="Kiss B."/>
            <person name="Hess J."/>
            <person name="Varga T."/>
            <person name="Slot J."/>
            <person name="Riley R."/>
            <person name="Boka B."/>
            <person name="Rigling D."/>
            <person name="Barry K."/>
            <person name="Lee J."/>
            <person name="Mihaltcheva S."/>
            <person name="LaButti K."/>
            <person name="Lipzen A."/>
            <person name="Waldron R."/>
            <person name="Moloney N.M."/>
            <person name="Sperisen C."/>
            <person name="Kredics L."/>
            <person name="Vagvoelgyi C."/>
            <person name="Patrignani A."/>
            <person name="Fitzpatrick D."/>
            <person name="Nagy I."/>
            <person name="Doyle S."/>
            <person name="Anderson J.B."/>
            <person name="Grigoriev I.V."/>
            <person name="Gueldener U."/>
            <person name="Muensterkoetter M."/>
            <person name="Nagy L.G."/>
        </authorList>
    </citation>
    <scope>NUCLEOTIDE SEQUENCE [LARGE SCALE GENOMIC DNA]</scope>
    <source>
        <strain evidence="7">C18/9</strain>
    </source>
</reference>
<keyword evidence="3" id="KW-0862">Zinc</keyword>
<keyword evidence="1" id="KW-0479">Metal-binding</keyword>
<dbReference type="OMA" id="FHRAVVF"/>
<dbReference type="OrthoDB" id="341421at2759"/>
<dbReference type="InterPro" id="IPR002893">
    <property type="entry name" value="Znf_MYND"/>
</dbReference>
<protein>
    <recommendedName>
        <fullName evidence="5">MYND-type domain-containing protein</fullName>
    </recommendedName>
</protein>
<dbReference type="EMBL" id="FUEG01000003">
    <property type="protein sequence ID" value="SJL01370.1"/>
    <property type="molecule type" value="Genomic_DNA"/>
</dbReference>
<feature type="domain" description="MYND-type" evidence="5">
    <location>
        <begin position="439"/>
        <end position="485"/>
    </location>
</feature>
<evidence type="ECO:0000256" key="3">
    <source>
        <dbReference type="ARBA" id="ARBA00022833"/>
    </source>
</evidence>
<sequence>MKKLIASTVSRLDAAIHTDTFAQKSAKDGSYEAMMALGLKASRNRLACQDFFCVMEENLKFDTASIQDMERGRLPLVPSLDPKDVLNISCNSMLVLATSLRDQFLFQPVCLVDWTSSVVALMPAISFWLCLFCEHIILPSRTSEFTFIDFHRAVVFILAWTIRQNKIMMESTRKLFTDYLPFLWFHPPPGCTKYDLDDARALFAAIDHWLIAADKPQRDLFVSRLEENATLTASLVVQFIVDEFAHIPEESDMTFLYQSFLAVTSSTFHFACESPHIHTALLKNNILKWMCLIFRFVTRRVRFTYVTLGLATRCVSIGLVYIFRVIQDGHSYIHQLLGYDLLLYMMKALQNLHDHPDLTEQEYKTSMEDHTVAIIHGVISHLVYASILKRSKKAISKIQRQHVDGFLNSEDPGLKQVCKAWTKFINIASYRSDICSIPDSFCGSRQCPGTSVGKSMACSGCQFTRYCSRTCQKDDWSSGAHRSLCTKVKQLRTDGAPLPVCLSDKRACEGLDNHYIELHRQGPSELDVLLKTYIAENGKPDPFWPMLWVLDYRAVDVKPHFRIESSELHAESLNPEMLAKARDGTATLIYCIIPDGQHALTGLYMKQWVED</sequence>
<dbReference type="STRING" id="47428.A0A284QY20"/>
<name>A0A284QY20_ARMOS</name>
<evidence type="ECO:0000313" key="6">
    <source>
        <dbReference type="EMBL" id="SJL01370.1"/>
    </source>
</evidence>
<dbReference type="AlphaFoldDB" id="A0A284QY20"/>
<keyword evidence="2 4" id="KW-0863">Zinc-finger</keyword>
<accession>A0A284QY20</accession>
<dbReference type="PROSITE" id="PS01360">
    <property type="entry name" value="ZF_MYND_1"/>
    <property type="match status" value="1"/>
</dbReference>